<keyword evidence="4" id="KW-0812">Transmembrane</keyword>
<keyword evidence="4" id="KW-1133">Transmembrane helix</keyword>
<dbReference type="PROSITE" id="PS50887">
    <property type="entry name" value="GGDEF"/>
    <property type="match status" value="1"/>
</dbReference>
<evidence type="ECO:0000313" key="7">
    <source>
        <dbReference type="Proteomes" id="UP000445000"/>
    </source>
</evidence>
<keyword evidence="7" id="KW-1185">Reference proteome</keyword>
<dbReference type="InterPro" id="IPR029787">
    <property type="entry name" value="Nucleotide_cyclase"/>
</dbReference>
<dbReference type="NCBIfam" id="TIGR00254">
    <property type="entry name" value="GGDEF"/>
    <property type="match status" value="1"/>
</dbReference>
<dbReference type="InterPro" id="IPR050469">
    <property type="entry name" value="Diguanylate_Cyclase"/>
</dbReference>
<gene>
    <name evidence="6" type="ORF">GCM10011487_02160</name>
</gene>
<feature type="transmembrane region" description="Helical" evidence="4">
    <location>
        <begin position="164"/>
        <end position="184"/>
    </location>
</feature>
<feature type="transmembrane region" description="Helical" evidence="4">
    <location>
        <begin position="87"/>
        <end position="105"/>
    </location>
</feature>
<dbReference type="GO" id="GO:0005886">
    <property type="term" value="C:plasma membrane"/>
    <property type="evidence" value="ECO:0007669"/>
    <property type="project" value="TreeGrafter"/>
</dbReference>
<dbReference type="Pfam" id="PF00990">
    <property type="entry name" value="GGDEF"/>
    <property type="match status" value="1"/>
</dbReference>
<feature type="transmembrane region" description="Helical" evidence="4">
    <location>
        <begin position="50"/>
        <end position="67"/>
    </location>
</feature>
<comment type="caution">
    <text evidence="6">The sequence shown here is derived from an EMBL/GenBank/DDBJ whole genome shotgun (WGS) entry which is preliminary data.</text>
</comment>
<dbReference type="PANTHER" id="PTHR45138:SF9">
    <property type="entry name" value="DIGUANYLATE CYCLASE DGCM-RELATED"/>
    <property type="match status" value="1"/>
</dbReference>
<evidence type="ECO:0000256" key="2">
    <source>
        <dbReference type="ARBA" id="ARBA00012528"/>
    </source>
</evidence>
<comment type="cofactor">
    <cofactor evidence="1">
        <name>Mg(2+)</name>
        <dbReference type="ChEBI" id="CHEBI:18420"/>
    </cofactor>
</comment>
<dbReference type="CDD" id="cd01949">
    <property type="entry name" value="GGDEF"/>
    <property type="match status" value="1"/>
</dbReference>
<evidence type="ECO:0000313" key="6">
    <source>
        <dbReference type="EMBL" id="GFE78216.1"/>
    </source>
</evidence>
<feature type="transmembrane region" description="Helical" evidence="4">
    <location>
        <begin position="190"/>
        <end position="210"/>
    </location>
</feature>
<dbReference type="PANTHER" id="PTHR45138">
    <property type="entry name" value="REGULATORY COMPONENTS OF SENSORY TRANSDUCTION SYSTEM"/>
    <property type="match status" value="1"/>
</dbReference>
<dbReference type="InterPro" id="IPR043128">
    <property type="entry name" value="Rev_trsase/Diguanyl_cyclase"/>
</dbReference>
<dbReference type="Proteomes" id="UP000445000">
    <property type="component" value="Unassembled WGS sequence"/>
</dbReference>
<dbReference type="EC" id="2.7.7.65" evidence="2"/>
<comment type="catalytic activity">
    <reaction evidence="3">
        <text>2 GTP = 3',3'-c-di-GMP + 2 diphosphate</text>
        <dbReference type="Rhea" id="RHEA:24898"/>
        <dbReference type="ChEBI" id="CHEBI:33019"/>
        <dbReference type="ChEBI" id="CHEBI:37565"/>
        <dbReference type="ChEBI" id="CHEBI:58805"/>
        <dbReference type="EC" id="2.7.7.65"/>
    </reaction>
</comment>
<organism evidence="6 7">
    <name type="scientific">Steroidobacter agaridevorans</name>
    <dbReference type="NCBI Taxonomy" id="2695856"/>
    <lineage>
        <taxon>Bacteria</taxon>
        <taxon>Pseudomonadati</taxon>
        <taxon>Pseudomonadota</taxon>
        <taxon>Gammaproteobacteria</taxon>
        <taxon>Steroidobacterales</taxon>
        <taxon>Steroidobacteraceae</taxon>
        <taxon>Steroidobacter</taxon>
    </lineage>
</organism>
<proteinExistence type="predicted"/>
<feature type="transmembrane region" description="Helical" evidence="4">
    <location>
        <begin position="112"/>
        <end position="135"/>
    </location>
</feature>
<feature type="domain" description="GGDEF" evidence="5">
    <location>
        <begin position="258"/>
        <end position="395"/>
    </location>
</feature>
<evidence type="ECO:0000256" key="1">
    <source>
        <dbReference type="ARBA" id="ARBA00001946"/>
    </source>
</evidence>
<keyword evidence="4" id="KW-0472">Membrane</keyword>
<dbReference type="GO" id="GO:0043709">
    <property type="term" value="P:cell adhesion involved in single-species biofilm formation"/>
    <property type="evidence" value="ECO:0007669"/>
    <property type="project" value="TreeGrafter"/>
</dbReference>
<dbReference type="Gene3D" id="3.30.70.270">
    <property type="match status" value="1"/>
</dbReference>
<feature type="transmembrane region" description="Helical" evidence="4">
    <location>
        <begin position="141"/>
        <end position="157"/>
    </location>
</feature>
<accession>A0A829Y5X6</accession>
<dbReference type="InterPro" id="IPR000160">
    <property type="entry name" value="GGDEF_dom"/>
</dbReference>
<dbReference type="AlphaFoldDB" id="A0A829Y5X6"/>
<reference evidence="7" key="1">
    <citation type="submission" date="2020-01" db="EMBL/GenBank/DDBJ databases">
        <title>'Steroidobacter agaridevorans' sp. nov., agar-degrading bacteria isolated from rhizosphere soils.</title>
        <authorList>
            <person name="Ikenaga M."/>
            <person name="Kataoka M."/>
            <person name="Murouchi A."/>
            <person name="Katsuragi S."/>
            <person name="Sakai M."/>
        </authorList>
    </citation>
    <scope>NUCLEOTIDE SEQUENCE [LARGE SCALE GENOMIC DNA]</scope>
    <source>
        <strain evidence="7">YU21-B</strain>
    </source>
</reference>
<evidence type="ECO:0000256" key="4">
    <source>
        <dbReference type="SAM" id="Phobius"/>
    </source>
</evidence>
<dbReference type="SMART" id="SM00267">
    <property type="entry name" value="GGDEF"/>
    <property type="match status" value="1"/>
</dbReference>
<dbReference type="SUPFAM" id="SSF55073">
    <property type="entry name" value="Nucleotide cyclase"/>
    <property type="match status" value="1"/>
</dbReference>
<dbReference type="GO" id="GO:1902201">
    <property type="term" value="P:negative regulation of bacterial-type flagellum-dependent cell motility"/>
    <property type="evidence" value="ECO:0007669"/>
    <property type="project" value="TreeGrafter"/>
</dbReference>
<evidence type="ECO:0000256" key="3">
    <source>
        <dbReference type="ARBA" id="ARBA00034247"/>
    </source>
</evidence>
<protein>
    <recommendedName>
        <fullName evidence="2">diguanylate cyclase</fullName>
        <ecNumber evidence="2">2.7.7.65</ecNumber>
    </recommendedName>
</protein>
<dbReference type="EMBL" id="BLJN01000001">
    <property type="protein sequence ID" value="GFE78216.1"/>
    <property type="molecule type" value="Genomic_DNA"/>
</dbReference>
<dbReference type="GO" id="GO:0052621">
    <property type="term" value="F:diguanylate cyclase activity"/>
    <property type="evidence" value="ECO:0007669"/>
    <property type="project" value="UniProtKB-EC"/>
</dbReference>
<sequence>MHMKPPSRTKHRNTLRERFAKLLPPLTFAEPLESQYRNWHTDHVRERVKYTMLPAMGLLLIVSMAGGPFRELRAALFAPDQMVIVDVLRFGVLLPTCTAMLLVTYTKLYSRWLTFAAPAVALLQSLCIVACDLLMHRQGYSLSSVLPMLVLSAYMLFGMMQGQATITATAIVVAYGLAGWVAGLNTGQRLFDLAMTSVALVLGFFFHYSFSRTQRLNWFRNMMLTDSVHRDALTNIGNRRMFDAHIDRLWNQAIRTRAPLALLLVDLDHFKAFNDHAGHQAGDHCLARVAEAIAQSARRPLDVAARYGGEEFVVLLFDVKRDRVEELCREMHSNLAALQIPHPASSVGPYVTVSIGAACVEPQAGRNHDGLIQLADEALYAAKEGGRNRTVVMDREYATLKTGAFRVPRKRERTEAA</sequence>
<evidence type="ECO:0000259" key="5">
    <source>
        <dbReference type="PROSITE" id="PS50887"/>
    </source>
</evidence>
<name>A0A829Y5X6_9GAMM</name>
<dbReference type="FunFam" id="3.30.70.270:FF:000001">
    <property type="entry name" value="Diguanylate cyclase domain protein"/>
    <property type="match status" value="1"/>
</dbReference>